<protein>
    <submittedName>
        <fullName evidence="2">VOC family protein</fullName>
    </submittedName>
</protein>
<name>A0ABN3I1H1_9ACTN</name>
<keyword evidence="3" id="KW-1185">Reference proteome</keyword>
<sequence>MTVDTEAAMEKDLQVTSISATATANESETVMPSYSAAPGAPIWFDLMTSDVDRASDFYGTLFGWSIEEPSPDFGGYRNFTAGGSRVAGLMPMSGSDNGPTNVWSVYFRSDDASATTDSVTAAGGSVVVPPMPVGDMGTMAVYLDPAGGAFGVWQPGTHPGFVRRGEPGTPYWFDEMSMDYAASSAFYPRVFDWELEEIGGGSDGPGRYAQVMVTGGDGREGTAGIMDAAGMLGDGHPSFWQVYITVDDVPATLAAVGRLGGEILMPADDTPYGVLASFKDPMGAAICVATPPAGM</sequence>
<dbReference type="InterPro" id="IPR037523">
    <property type="entry name" value="VOC_core"/>
</dbReference>
<dbReference type="EMBL" id="BAAARB010000029">
    <property type="protein sequence ID" value="GAA2392733.1"/>
    <property type="molecule type" value="Genomic_DNA"/>
</dbReference>
<comment type="caution">
    <text evidence="2">The sequence shown here is derived from an EMBL/GenBank/DDBJ whole genome shotgun (WGS) entry which is preliminary data.</text>
</comment>
<dbReference type="PANTHER" id="PTHR33993">
    <property type="entry name" value="GLYOXALASE-RELATED"/>
    <property type="match status" value="1"/>
</dbReference>
<feature type="domain" description="VOC" evidence="1">
    <location>
        <begin position="40"/>
        <end position="155"/>
    </location>
</feature>
<dbReference type="InterPro" id="IPR004360">
    <property type="entry name" value="Glyas_Fos-R_dOase_dom"/>
</dbReference>
<evidence type="ECO:0000313" key="3">
    <source>
        <dbReference type="Proteomes" id="UP001501170"/>
    </source>
</evidence>
<dbReference type="PROSITE" id="PS51819">
    <property type="entry name" value="VOC"/>
    <property type="match status" value="2"/>
</dbReference>
<gene>
    <name evidence="2" type="ORF">GCM10009855_35680</name>
</gene>
<organism evidence="2 3">
    <name type="scientific">Gordonia cholesterolivorans</name>
    <dbReference type="NCBI Taxonomy" id="559625"/>
    <lineage>
        <taxon>Bacteria</taxon>
        <taxon>Bacillati</taxon>
        <taxon>Actinomycetota</taxon>
        <taxon>Actinomycetes</taxon>
        <taxon>Mycobacteriales</taxon>
        <taxon>Gordoniaceae</taxon>
        <taxon>Gordonia</taxon>
    </lineage>
</organism>
<accession>A0ABN3I1H1</accession>
<feature type="domain" description="VOC" evidence="1">
    <location>
        <begin position="169"/>
        <end position="291"/>
    </location>
</feature>
<dbReference type="SUPFAM" id="SSF54593">
    <property type="entry name" value="Glyoxalase/Bleomycin resistance protein/Dihydroxybiphenyl dioxygenase"/>
    <property type="match status" value="2"/>
</dbReference>
<dbReference type="PANTHER" id="PTHR33993:SF10">
    <property type="entry name" value="CONSERVED PROTEIN"/>
    <property type="match status" value="1"/>
</dbReference>
<dbReference type="InterPro" id="IPR052164">
    <property type="entry name" value="Anthracycline_SecMetBiosynth"/>
</dbReference>
<evidence type="ECO:0000313" key="2">
    <source>
        <dbReference type="EMBL" id="GAA2392733.1"/>
    </source>
</evidence>
<dbReference type="Pfam" id="PF00903">
    <property type="entry name" value="Glyoxalase"/>
    <property type="match status" value="2"/>
</dbReference>
<dbReference type="CDD" id="cd07247">
    <property type="entry name" value="SgaA_N_like"/>
    <property type="match status" value="2"/>
</dbReference>
<dbReference type="Proteomes" id="UP001501170">
    <property type="component" value="Unassembled WGS sequence"/>
</dbReference>
<dbReference type="InterPro" id="IPR029068">
    <property type="entry name" value="Glyas_Bleomycin-R_OHBP_Dase"/>
</dbReference>
<evidence type="ECO:0000259" key="1">
    <source>
        <dbReference type="PROSITE" id="PS51819"/>
    </source>
</evidence>
<dbReference type="Gene3D" id="3.10.180.10">
    <property type="entry name" value="2,3-Dihydroxybiphenyl 1,2-Dioxygenase, domain 1"/>
    <property type="match status" value="2"/>
</dbReference>
<reference evidence="2 3" key="1">
    <citation type="journal article" date="2019" name="Int. J. Syst. Evol. Microbiol.">
        <title>The Global Catalogue of Microorganisms (GCM) 10K type strain sequencing project: providing services to taxonomists for standard genome sequencing and annotation.</title>
        <authorList>
            <consortium name="The Broad Institute Genomics Platform"/>
            <consortium name="The Broad Institute Genome Sequencing Center for Infectious Disease"/>
            <person name="Wu L."/>
            <person name="Ma J."/>
        </authorList>
    </citation>
    <scope>NUCLEOTIDE SEQUENCE [LARGE SCALE GENOMIC DNA]</scope>
    <source>
        <strain evidence="2 3">JCM 16227</strain>
    </source>
</reference>
<proteinExistence type="predicted"/>